<dbReference type="GeneID" id="64656931"/>
<feature type="transmembrane region" description="Helical" evidence="1">
    <location>
        <begin position="59"/>
        <end position="80"/>
    </location>
</feature>
<dbReference type="EMBL" id="JABBWK010000057">
    <property type="protein sequence ID" value="KAG1896230.1"/>
    <property type="molecule type" value="Genomic_DNA"/>
</dbReference>
<keyword evidence="2" id="KW-0732">Signal</keyword>
<name>A0AAD4DY47_9AGAM</name>
<protein>
    <submittedName>
        <fullName evidence="3">Uncharacterized protein</fullName>
    </submittedName>
</protein>
<gene>
    <name evidence="3" type="ORF">F5891DRAFT_1054876</name>
</gene>
<sequence>MIATYSLALTISLIPTTRAQVRDRQGRQIGPVQMLSGFFTFFWGTWLDESLAAGPFAGVSRYTVVLLGYPIFILSIGYFADLNLQIHPLIRLEGETSMSTACYFLLVVILFTFLVATFCQP</sequence>
<keyword evidence="1" id="KW-0812">Transmembrane</keyword>
<keyword evidence="1" id="KW-0472">Membrane</keyword>
<evidence type="ECO:0000313" key="3">
    <source>
        <dbReference type="EMBL" id="KAG1896230.1"/>
    </source>
</evidence>
<comment type="caution">
    <text evidence="3">The sequence shown here is derived from an EMBL/GenBank/DDBJ whole genome shotgun (WGS) entry which is preliminary data.</text>
</comment>
<dbReference type="Proteomes" id="UP001195769">
    <property type="component" value="Unassembled WGS sequence"/>
</dbReference>
<evidence type="ECO:0000256" key="2">
    <source>
        <dbReference type="SAM" id="SignalP"/>
    </source>
</evidence>
<accession>A0AAD4DY47</accession>
<keyword evidence="1" id="KW-1133">Transmembrane helix</keyword>
<dbReference type="AlphaFoldDB" id="A0AAD4DY47"/>
<keyword evidence="4" id="KW-1185">Reference proteome</keyword>
<evidence type="ECO:0000256" key="1">
    <source>
        <dbReference type="SAM" id="Phobius"/>
    </source>
</evidence>
<feature type="transmembrane region" description="Helical" evidence="1">
    <location>
        <begin position="29"/>
        <end position="47"/>
    </location>
</feature>
<feature type="transmembrane region" description="Helical" evidence="1">
    <location>
        <begin position="100"/>
        <end position="119"/>
    </location>
</feature>
<reference evidence="3" key="1">
    <citation type="journal article" date="2020" name="New Phytol.">
        <title>Comparative genomics reveals dynamic genome evolution in host specialist ectomycorrhizal fungi.</title>
        <authorList>
            <person name="Lofgren L.A."/>
            <person name="Nguyen N.H."/>
            <person name="Vilgalys R."/>
            <person name="Ruytinx J."/>
            <person name="Liao H.L."/>
            <person name="Branco S."/>
            <person name="Kuo A."/>
            <person name="LaButti K."/>
            <person name="Lipzen A."/>
            <person name="Andreopoulos W."/>
            <person name="Pangilinan J."/>
            <person name="Riley R."/>
            <person name="Hundley H."/>
            <person name="Na H."/>
            <person name="Barry K."/>
            <person name="Grigoriev I.V."/>
            <person name="Stajich J.E."/>
            <person name="Kennedy P.G."/>
        </authorList>
    </citation>
    <scope>NUCLEOTIDE SEQUENCE</scope>
    <source>
        <strain evidence="3">FC203</strain>
    </source>
</reference>
<feature type="signal peptide" evidence="2">
    <location>
        <begin position="1"/>
        <end position="19"/>
    </location>
</feature>
<evidence type="ECO:0000313" key="4">
    <source>
        <dbReference type="Proteomes" id="UP001195769"/>
    </source>
</evidence>
<organism evidence="3 4">
    <name type="scientific">Suillus fuscotomentosus</name>
    <dbReference type="NCBI Taxonomy" id="1912939"/>
    <lineage>
        <taxon>Eukaryota</taxon>
        <taxon>Fungi</taxon>
        <taxon>Dikarya</taxon>
        <taxon>Basidiomycota</taxon>
        <taxon>Agaricomycotina</taxon>
        <taxon>Agaricomycetes</taxon>
        <taxon>Agaricomycetidae</taxon>
        <taxon>Boletales</taxon>
        <taxon>Suillineae</taxon>
        <taxon>Suillaceae</taxon>
        <taxon>Suillus</taxon>
    </lineage>
</organism>
<dbReference type="RefSeq" id="XP_041221806.1">
    <property type="nucleotide sequence ID" value="XM_041362633.1"/>
</dbReference>
<feature type="chain" id="PRO_5042078682" evidence="2">
    <location>
        <begin position="20"/>
        <end position="121"/>
    </location>
</feature>
<proteinExistence type="predicted"/>